<dbReference type="EMBL" id="NBSK02000009">
    <property type="protein sequence ID" value="KAJ0187933.1"/>
    <property type="molecule type" value="Genomic_DNA"/>
</dbReference>
<dbReference type="Proteomes" id="UP000235145">
    <property type="component" value="Unassembled WGS sequence"/>
</dbReference>
<evidence type="ECO:0000256" key="3">
    <source>
        <dbReference type="ARBA" id="ARBA00022927"/>
    </source>
</evidence>
<organism evidence="5 6">
    <name type="scientific">Lactuca sativa</name>
    <name type="common">Garden lettuce</name>
    <dbReference type="NCBI Taxonomy" id="4236"/>
    <lineage>
        <taxon>Eukaryota</taxon>
        <taxon>Viridiplantae</taxon>
        <taxon>Streptophyta</taxon>
        <taxon>Embryophyta</taxon>
        <taxon>Tracheophyta</taxon>
        <taxon>Spermatophyta</taxon>
        <taxon>Magnoliopsida</taxon>
        <taxon>eudicotyledons</taxon>
        <taxon>Gunneridae</taxon>
        <taxon>Pentapetalae</taxon>
        <taxon>asterids</taxon>
        <taxon>campanulids</taxon>
        <taxon>Asterales</taxon>
        <taxon>Asteraceae</taxon>
        <taxon>Cichorioideae</taxon>
        <taxon>Cichorieae</taxon>
        <taxon>Lactucinae</taxon>
        <taxon>Lactuca</taxon>
    </lineage>
</organism>
<dbReference type="Gene3D" id="1.25.10.10">
    <property type="entry name" value="Leucine-rich Repeat Variant"/>
    <property type="match status" value="1"/>
</dbReference>
<keyword evidence="4" id="KW-0472">Membrane</keyword>
<dbReference type="GO" id="GO:0015031">
    <property type="term" value="P:protein transport"/>
    <property type="evidence" value="ECO:0007669"/>
    <property type="project" value="UniProtKB-KW"/>
</dbReference>
<comment type="caution">
    <text evidence="5">The sequence shown here is derived from an EMBL/GenBank/DDBJ whole genome shotgun (WGS) entry which is preliminary data.</text>
</comment>
<dbReference type="InterPro" id="IPR050840">
    <property type="entry name" value="Adaptor_Complx_Large_Subunit"/>
</dbReference>
<evidence type="ECO:0000313" key="6">
    <source>
        <dbReference type="Proteomes" id="UP000235145"/>
    </source>
</evidence>
<proteinExistence type="predicted"/>
<dbReference type="SUPFAM" id="SSF48371">
    <property type="entry name" value="ARM repeat"/>
    <property type="match status" value="1"/>
</dbReference>
<reference evidence="5 6" key="1">
    <citation type="journal article" date="2017" name="Nat. Commun.">
        <title>Genome assembly with in vitro proximity ligation data and whole-genome triplication in lettuce.</title>
        <authorList>
            <person name="Reyes-Chin-Wo S."/>
            <person name="Wang Z."/>
            <person name="Yang X."/>
            <person name="Kozik A."/>
            <person name="Arikit S."/>
            <person name="Song C."/>
            <person name="Xia L."/>
            <person name="Froenicke L."/>
            <person name="Lavelle D.O."/>
            <person name="Truco M.J."/>
            <person name="Xia R."/>
            <person name="Zhu S."/>
            <person name="Xu C."/>
            <person name="Xu H."/>
            <person name="Xu X."/>
            <person name="Cox K."/>
            <person name="Korf I."/>
            <person name="Meyers B.C."/>
            <person name="Michelmore R.W."/>
        </authorList>
    </citation>
    <scope>NUCLEOTIDE SEQUENCE [LARGE SCALE GENOMIC DNA]</scope>
    <source>
        <strain evidence="6">cv. Salinas</strain>
        <tissue evidence="5">Seedlings</tissue>
    </source>
</reference>
<dbReference type="GO" id="GO:0005737">
    <property type="term" value="C:cytoplasm"/>
    <property type="evidence" value="ECO:0007669"/>
    <property type="project" value="UniProtKB-ARBA"/>
</dbReference>
<sequence>MPYAALKAREYLDKPAIPETMVKFSAYLLGEYSHLLARRPGCSPKDIFVIIHEKLPTVSTPTISILLSTYAKILMHSQPPDPELQNQIWAIFSKYETCIDTEIQQRAVQLFIFNSTLAKILKF</sequence>
<protein>
    <submittedName>
        <fullName evidence="5">Uncharacterized protein</fullName>
    </submittedName>
</protein>
<dbReference type="InterPro" id="IPR016024">
    <property type="entry name" value="ARM-type_fold"/>
</dbReference>
<keyword evidence="2" id="KW-0813">Transport</keyword>
<keyword evidence="6" id="KW-1185">Reference proteome</keyword>
<dbReference type="GO" id="GO:0012505">
    <property type="term" value="C:endomembrane system"/>
    <property type="evidence" value="ECO:0007669"/>
    <property type="project" value="UniProtKB-SubCell"/>
</dbReference>
<evidence type="ECO:0000256" key="1">
    <source>
        <dbReference type="ARBA" id="ARBA00004308"/>
    </source>
</evidence>
<accession>A0A9R1UIW4</accession>
<comment type="subcellular location">
    <subcellularLocation>
        <location evidence="1">Endomembrane system</location>
    </subcellularLocation>
</comment>
<evidence type="ECO:0000256" key="4">
    <source>
        <dbReference type="ARBA" id="ARBA00023136"/>
    </source>
</evidence>
<dbReference type="InterPro" id="IPR011989">
    <property type="entry name" value="ARM-like"/>
</dbReference>
<dbReference type="AlphaFoldDB" id="A0A9R1UIW4"/>
<name>A0A9R1UIW4_LACSA</name>
<evidence type="ECO:0000256" key="2">
    <source>
        <dbReference type="ARBA" id="ARBA00022448"/>
    </source>
</evidence>
<dbReference type="PANTHER" id="PTHR22780">
    <property type="entry name" value="ADAPTIN, ALPHA/GAMMA/EPSILON"/>
    <property type="match status" value="1"/>
</dbReference>
<gene>
    <name evidence="5" type="ORF">LSAT_V11C900488380</name>
</gene>
<evidence type="ECO:0000313" key="5">
    <source>
        <dbReference type="EMBL" id="KAJ0187933.1"/>
    </source>
</evidence>
<keyword evidence="3" id="KW-0653">Protein transport</keyword>